<dbReference type="AlphaFoldDB" id="A0A9N9X7U1"/>
<evidence type="ECO:0000313" key="2">
    <source>
        <dbReference type="Proteomes" id="UP001153709"/>
    </source>
</evidence>
<proteinExistence type="predicted"/>
<keyword evidence="2" id="KW-1185">Reference proteome</keyword>
<dbReference type="Proteomes" id="UP001153709">
    <property type="component" value="Chromosome 10"/>
</dbReference>
<evidence type="ECO:0000313" key="1">
    <source>
        <dbReference type="EMBL" id="CAG9828277.1"/>
    </source>
</evidence>
<organism evidence="1 2">
    <name type="scientific">Diabrotica balteata</name>
    <name type="common">Banded cucumber beetle</name>
    <dbReference type="NCBI Taxonomy" id="107213"/>
    <lineage>
        <taxon>Eukaryota</taxon>
        <taxon>Metazoa</taxon>
        <taxon>Ecdysozoa</taxon>
        <taxon>Arthropoda</taxon>
        <taxon>Hexapoda</taxon>
        <taxon>Insecta</taxon>
        <taxon>Pterygota</taxon>
        <taxon>Neoptera</taxon>
        <taxon>Endopterygota</taxon>
        <taxon>Coleoptera</taxon>
        <taxon>Polyphaga</taxon>
        <taxon>Cucujiformia</taxon>
        <taxon>Chrysomeloidea</taxon>
        <taxon>Chrysomelidae</taxon>
        <taxon>Galerucinae</taxon>
        <taxon>Diabroticina</taxon>
        <taxon>Diabroticites</taxon>
        <taxon>Diabrotica</taxon>
    </lineage>
</organism>
<protein>
    <submittedName>
        <fullName evidence="1">Uncharacterized protein</fullName>
    </submittedName>
</protein>
<dbReference type="EMBL" id="OU898285">
    <property type="protein sequence ID" value="CAG9828277.1"/>
    <property type="molecule type" value="Genomic_DNA"/>
</dbReference>
<sequence length="96" mass="11090">MQTLFLSQPKTTSAEGITPYQLPMFQPVIEKPKLKYKKYEDLMELLQFVLPTYHEFYLSPPPETKTGKPLATDAFVGNENDDNHFVNNIYDTDDSN</sequence>
<name>A0A9N9X7U1_DIABA</name>
<accession>A0A9N9X7U1</accession>
<reference evidence="1" key="1">
    <citation type="submission" date="2022-01" db="EMBL/GenBank/DDBJ databases">
        <authorList>
            <person name="King R."/>
        </authorList>
    </citation>
    <scope>NUCLEOTIDE SEQUENCE</scope>
</reference>
<gene>
    <name evidence="1" type="ORF">DIABBA_LOCUS2204</name>
</gene>
<dbReference type="OrthoDB" id="6769113at2759"/>